<dbReference type="Proteomes" id="UP000076580">
    <property type="component" value="Chromosome 03"/>
</dbReference>
<dbReference type="AlphaFoldDB" id="A0A151GFR0"/>
<dbReference type="STRING" id="98403.A0A151GFR0"/>
<dbReference type="SUPFAM" id="SSF52540">
    <property type="entry name" value="P-loop containing nucleoside triphosphate hydrolases"/>
    <property type="match status" value="1"/>
</dbReference>
<dbReference type="GeneID" id="63720548"/>
<reference evidence="2 3" key="1">
    <citation type="journal article" date="2016" name="Sci. Rep.">
        <title>Insights into Adaptations to a Near-Obligate Nematode Endoparasitic Lifestyle from the Finished Genome of Drechmeria coniospora.</title>
        <authorList>
            <person name="Zhang L."/>
            <person name="Zhou Z."/>
            <person name="Guo Q."/>
            <person name="Fokkens L."/>
            <person name="Miskei M."/>
            <person name="Pocsi I."/>
            <person name="Zhang W."/>
            <person name="Chen M."/>
            <person name="Wang L."/>
            <person name="Sun Y."/>
            <person name="Donzelli B.G."/>
            <person name="Gibson D.M."/>
            <person name="Nelson D.R."/>
            <person name="Luo J.G."/>
            <person name="Rep M."/>
            <person name="Liu H."/>
            <person name="Yang S."/>
            <person name="Wang J."/>
            <person name="Krasnoff S.B."/>
            <person name="Xu Y."/>
            <person name="Molnar I."/>
            <person name="Lin M."/>
        </authorList>
    </citation>
    <scope>NUCLEOTIDE SEQUENCE [LARGE SCALE GENOMIC DNA]</scope>
    <source>
        <strain evidence="2 3">ARSEF 6962</strain>
    </source>
</reference>
<feature type="region of interest" description="Disordered" evidence="1">
    <location>
        <begin position="274"/>
        <end position="328"/>
    </location>
</feature>
<gene>
    <name evidence="2" type="ORF">DCS_07905</name>
</gene>
<dbReference type="Gene3D" id="3.40.50.300">
    <property type="entry name" value="P-loop containing nucleotide triphosphate hydrolases"/>
    <property type="match status" value="1"/>
</dbReference>
<protein>
    <recommendedName>
        <fullName evidence="4">GTP-binding protein 2</fullName>
    </recommendedName>
</protein>
<dbReference type="PANTHER" id="PTHR43721">
    <property type="entry name" value="ELONGATION FACTOR TU-RELATED"/>
    <property type="match status" value="1"/>
</dbReference>
<feature type="compositionally biased region" description="Polar residues" evidence="1">
    <location>
        <begin position="296"/>
        <end position="309"/>
    </location>
</feature>
<feature type="compositionally biased region" description="Polar residues" evidence="1">
    <location>
        <begin position="26"/>
        <end position="35"/>
    </location>
</feature>
<evidence type="ECO:0008006" key="4">
    <source>
        <dbReference type="Google" id="ProtNLM"/>
    </source>
</evidence>
<evidence type="ECO:0000256" key="1">
    <source>
        <dbReference type="SAM" id="MobiDB-lite"/>
    </source>
</evidence>
<proteinExistence type="predicted"/>
<dbReference type="RefSeq" id="XP_040655292.1">
    <property type="nucleotide sequence ID" value="XM_040805188.1"/>
</dbReference>
<keyword evidence="3" id="KW-1185">Reference proteome</keyword>
<feature type="compositionally biased region" description="Low complexity" evidence="1">
    <location>
        <begin position="310"/>
        <end position="328"/>
    </location>
</feature>
<evidence type="ECO:0000313" key="2">
    <source>
        <dbReference type="EMBL" id="KYK55940.1"/>
    </source>
</evidence>
<dbReference type="InterPro" id="IPR027417">
    <property type="entry name" value="P-loop_NTPase"/>
</dbReference>
<dbReference type="InterPro" id="IPR050055">
    <property type="entry name" value="EF-Tu_GTPase"/>
</dbReference>
<dbReference type="InParanoid" id="A0A151GFR0"/>
<comment type="caution">
    <text evidence="2">The sequence shown here is derived from an EMBL/GenBank/DDBJ whole genome shotgun (WGS) entry which is preliminary data.</text>
</comment>
<dbReference type="GO" id="GO:0003746">
    <property type="term" value="F:translation elongation factor activity"/>
    <property type="evidence" value="ECO:0007669"/>
    <property type="project" value="TreeGrafter"/>
</dbReference>
<accession>A0A151GFR0</accession>
<dbReference type="PANTHER" id="PTHR43721:SF30">
    <property type="entry name" value="TR-TYPE G DOMAIN-CONTAINING PROTEIN"/>
    <property type="match status" value="1"/>
</dbReference>
<evidence type="ECO:0000313" key="3">
    <source>
        <dbReference type="Proteomes" id="UP000076580"/>
    </source>
</evidence>
<name>A0A151GFR0_DRECN</name>
<dbReference type="EMBL" id="LAYC01000003">
    <property type="protein sequence ID" value="KYK55940.1"/>
    <property type="molecule type" value="Genomic_DNA"/>
</dbReference>
<feature type="region of interest" description="Disordered" evidence="1">
    <location>
        <begin position="1"/>
        <end position="56"/>
    </location>
</feature>
<sequence>MASIFTYDPDPPRVSSPWLIAEDAARQSQRWSGQDASSVSSTSPSPAPAPALPSDYGVSKLQAEPQQGPTEYKLHLLLRHRRAYTFVSTAGHADGSQQITAPESPATKASPAIPAASRQARLQHLTTQLLWRLQQSSPHHAPSSRELTIPRLPDDVAPFDSPVKCASLVPGLEESRGALYEIGVSDDGTLMGLTNDEMTESIFTLRIMAASLGCTVDVVRMVIVGDCEWVESVEAMDRETKKHHKHRVHHGTLWVAEALVTPNLGLRCSIRPRSEHSSPGDLTSHGIVFNGPETATVPSRRSATPQLRVTLTGPTTSGKSSLLGTLSTGTLDNGRGKSRLSLLKHRHELVSGVTSSIAQELIGYKDRTILNLSHRNIESWIDIHSRADGGRLVFVSDSGGHPRYRRTLLRGLMNWAPHWSIHCTAAEATEEVPVRTGAVSSAKDDLRFLTAGPDSVTAHLELSLKLQVPVAVIITKLDLASKIGLQKTLTKVLTTIKEAGRIPKIMHPDLKQHYQQGHVPPEDYEKVQAFVNDVVESGSLTSHVPIALTSTVTGIGIGLVHALFESLPLNTAAATWRNARMTPHPEQPKSLFHVDDTFQLPSTCRDLASAAFPASAQGVIVTGYVCVGSLSVGDEIMIGPFHSEVEESREVVPAIAEDHRRPGCYGSSASHTVTAELPSPCMKSGGAFALSKSGEWQQAWIVSIRNLRLPVRILEAGQAGSVGITFGASVENSGGIEDKPRIRRGMVLAIPAKFMLDKGLDLQAASRFTATFADPRTLTLAVGSSINVYVASVRAVGRILHVSSHLHCDKVAKTASAGIGNVFDPIEIARHSQFGDSDDKGTACLISIELLHTREWVEVGSKVVLMLEGGPPAGPGLDVYVGKVVEISG</sequence>
<feature type="region of interest" description="Disordered" evidence="1">
    <location>
        <begin position="91"/>
        <end position="116"/>
    </location>
</feature>
<organism evidence="2 3">
    <name type="scientific">Drechmeria coniospora</name>
    <name type="common">Nematophagous fungus</name>
    <name type="synonym">Meria coniospora</name>
    <dbReference type="NCBI Taxonomy" id="98403"/>
    <lineage>
        <taxon>Eukaryota</taxon>
        <taxon>Fungi</taxon>
        <taxon>Dikarya</taxon>
        <taxon>Ascomycota</taxon>
        <taxon>Pezizomycotina</taxon>
        <taxon>Sordariomycetes</taxon>
        <taxon>Hypocreomycetidae</taxon>
        <taxon>Hypocreales</taxon>
        <taxon>Ophiocordycipitaceae</taxon>
        <taxon>Drechmeria</taxon>
    </lineage>
</organism>
<dbReference type="Gene3D" id="2.40.30.10">
    <property type="entry name" value="Translation factors"/>
    <property type="match status" value="1"/>
</dbReference>